<comment type="caution">
    <text evidence="2">The sequence shown here is derived from an EMBL/GenBank/DDBJ whole genome shotgun (WGS) entry which is preliminary data.</text>
</comment>
<dbReference type="CDD" id="cd04301">
    <property type="entry name" value="NAT_SF"/>
    <property type="match status" value="1"/>
</dbReference>
<dbReference type="InterPro" id="IPR000182">
    <property type="entry name" value="GNAT_dom"/>
</dbReference>
<evidence type="ECO:0000313" key="2">
    <source>
        <dbReference type="EMBL" id="MBW3083092.1"/>
    </source>
</evidence>
<protein>
    <submittedName>
        <fullName evidence="2">GNAT family N-acetyltransferase</fullName>
        <ecNumber evidence="2">2.3.1.-</ecNumber>
    </submittedName>
</protein>
<gene>
    <name evidence="2" type="ORF">KIH73_06860</name>
</gene>
<accession>A0ABS6W9T7</accession>
<name>A0ABS6W9T7_9BIFI</name>
<dbReference type="PANTHER" id="PTHR43233">
    <property type="entry name" value="FAMILY N-ACETYLTRANSFERASE, PUTATIVE (AFU_ORTHOLOGUE AFUA_6G03350)-RELATED"/>
    <property type="match status" value="1"/>
</dbReference>
<organism evidence="2 3">
    <name type="scientific">Bifidobacterium phasiani</name>
    <dbReference type="NCBI Taxonomy" id="2834431"/>
    <lineage>
        <taxon>Bacteria</taxon>
        <taxon>Bacillati</taxon>
        <taxon>Actinomycetota</taxon>
        <taxon>Actinomycetes</taxon>
        <taxon>Bifidobacteriales</taxon>
        <taxon>Bifidobacteriaceae</taxon>
        <taxon>Bifidobacterium</taxon>
    </lineage>
</organism>
<dbReference type="EMBL" id="JAHBBD010000014">
    <property type="protein sequence ID" value="MBW3083092.1"/>
    <property type="molecule type" value="Genomic_DNA"/>
</dbReference>
<dbReference type="PROSITE" id="PS51186">
    <property type="entry name" value="GNAT"/>
    <property type="match status" value="1"/>
</dbReference>
<dbReference type="Pfam" id="PF13508">
    <property type="entry name" value="Acetyltransf_7"/>
    <property type="match status" value="1"/>
</dbReference>
<dbReference type="PANTHER" id="PTHR43233:SF1">
    <property type="entry name" value="FAMILY N-ACETYLTRANSFERASE, PUTATIVE (AFU_ORTHOLOGUE AFUA_6G03350)-RELATED"/>
    <property type="match status" value="1"/>
</dbReference>
<feature type="domain" description="N-acetyltransferase" evidence="1">
    <location>
        <begin position="1"/>
        <end position="140"/>
    </location>
</feature>
<sequence>MRISVRRNALTAEIYEGIRETAGFHRYRREDVQAALDGGLFSVVVTVDDVPAGIGRLVGDGRIAFFVKDLVVAPEYRHLGIGSMVLDELIGYVRAHCCEHAYVGLMSTPGKEGFYERHGFTRRPTADLGSGMVRFVDPAPAGVPAAASGEAMRSTFLEAALTS</sequence>
<proteinExistence type="predicted"/>
<reference evidence="2 3" key="1">
    <citation type="submission" date="2021-05" db="EMBL/GenBank/DDBJ databases">
        <title>Phylogenetic classification of ten novel species belonging to the genus Bifidobacterium comprising B. colchicus sp. nov., B. abeli sp. nov., B. bicoloris sp. nov., B. guerezis sp. nov., B. rosaliae sp. nov., B. santillanensis sp. nov., B. argentati sp. nov., B. amazzoni sp. nov., B. pluviali sp. nov., and B. pinnaculum sp. nov.</title>
        <authorList>
            <person name="Lugli G.A."/>
            <person name="Ruiz Garcia L."/>
            <person name="Margolles A."/>
            <person name="Ventura M."/>
        </authorList>
    </citation>
    <scope>NUCLEOTIDE SEQUENCE [LARGE SCALE GENOMIC DNA]</scope>
    <source>
        <strain evidence="2 3">6T3</strain>
    </source>
</reference>
<keyword evidence="3" id="KW-1185">Reference proteome</keyword>
<dbReference type="EC" id="2.3.1.-" evidence="2"/>
<dbReference type="GO" id="GO:0016746">
    <property type="term" value="F:acyltransferase activity"/>
    <property type="evidence" value="ECO:0007669"/>
    <property type="project" value="UniProtKB-KW"/>
</dbReference>
<dbReference type="InterPro" id="IPR053144">
    <property type="entry name" value="Acetyltransferase_Butenolide"/>
</dbReference>
<dbReference type="Proteomes" id="UP000812844">
    <property type="component" value="Unassembled WGS sequence"/>
</dbReference>
<evidence type="ECO:0000259" key="1">
    <source>
        <dbReference type="PROSITE" id="PS51186"/>
    </source>
</evidence>
<dbReference type="RefSeq" id="WP_219081892.1">
    <property type="nucleotide sequence ID" value="NZ_JAHBBD010000014.1"/>
</dbReference>
<keyword evidence="2" id="KW-0808">Transferase</keyword>
<keyword evidence="2" id="KW-0012">Acyltransferase</keyword>
<evidence type="ECO:0000313" key="3">
    <source>
        <dbReference type="Proteomes" id="UP000812844"/>
    </source>
</evidence>